<organism evidence="1 2">
    <name type="scientific">Synaphobranchus kaupii</name>
    <name type="common">Kaup's arrowtooth eel</name>
    <dbReference type="NCBI Taxonomy" id="118154"/>
    <lineage>
        <taxon>Eukaryota</taxon>
        <taxon>Metazoa</taxon>
        <taxon>Chordata</taxon>
        <taxon>Craniata</taxon>
        <taxon>Vertebrata</taxon>
        <taxon>Euteleostomi</taxon>
        <taxon>Actinopterygii</taxon>
        <taxon>Neopterygii</taxon>
        <taxon>Teleostei</taxon>
        <taxon>Anguilliformes</taxon>
        <taxon>Synaphobranchidae</taxon>
        <taxon>Synaphobranchus</taxon>
    </lineage>
</organism>
<evidence type="ECO:0000313" key="2">
    <source>
        <dbReference type="Proteomes" id="UP001152622"/>
    </source>
</evidence>
<reference evidence="1" key="1">
    <citation type="journal article" date="2023" name="Science">
        <title>Genome structures resolve the early diversification of teleost fishes.</title>
        <authorList>
            <person name="Parey E."/>
            <person name="Louis A."/>
            <person name="Montfort J."/>
            <person name="Bouchez O."/>
            <person name="Roques C."/>
            <person name="Iampietro C."/>
            <person name="Lluch J."/>
            <person name="Castinel A."/>
            <person name="Donnadieu C."/>
            <person name="Desvignes T."/>
            <person name="Floi Bucao C."/>
            <person name="Jouanno E."/>
            <person name="Wen M."/>
            <person name="Mejri S."/>
            <person name="Dirks R."/>
            <person name="Jansen H."/>
            <person name="Henkel C."/>
            <person name="Chen W.J."/>
            <person name="Zahm M."/>
            <person name="Cabau C."/>
            <person name="Klopp C."/>
            <person name="Thompson A.W."/>
            <person name="Robinson-Rechavi M."/>
            <person name="Braasch I."/>
            <person name="Lecointre G."/>
            <person name="Bobe J."/>
            <person name="Postlethwait J.H."/>
            <person name="Berthelot C."/>
            <person name="Roest Crollius H."/>
            <person name="Guiguen Y."/>
        </authorList>
    </citation>
    <scope>NUCLEOTIDE SEQUENCE</scope>
    <source>
        <strain evidence="1">WJC10195</strain>
    </source>
</reference>
<proteinExistence type="predicted"/>
<keyword evidence="2" id="KW-1185">Reference proteome</keyword>
<accession>A0A9Q1FR26</accession>
<gene>
    <name evidence="1" type="ORF">SKAU_G00134620</name>
</gene>
<dbReference type="AlphaFoldDB" id="A0A9Q1FR26"/>
<dbReference type="EMBL" id="JAINUF010000004">
    <property type="protein sequence ID" value="KAJ8364631.1"/>
    <property type="molecule type" value="Genomic_DNA"/>
</dbReference>
<name>A0A9Q1FR26_SYNKA</name>
<evidence type="ECO:0000313" key="1">
    <source>
        <dbReference type="EMBL" id="KAJ8364631.1"/>
    </source>
</evidence>
<protein>
    <submittedName>
        <fullName evidence="1">Uncharacterized protein</fullName>
    </submittedName>
</protein>
<sequence length="103" mass="11555">MVTTVGEATLMDKEQDLPVVGYVISNPAACVGYYLPHLVRRRGVHCLPPVFTSALQTNVQPWDCLFEPPVFGTGEIRLGLCAFSPERTLRLSEEGRWLNDRDH</sequence>
<dbReference type="Proteomes" id="UP001152622">
    <property type="component" value="Chromosome 4"/>
</dbReference>
<comment type="caution">
    <text evidence="1">The sequence shown here is derived from an EMBL/GenBank/DDBJ whole genome shotgun (WGS) entry which is preliminary data.</text>
</comment>